<dbReference type="InterPro" id="IPR001607">
    <property type="entry name" value="Znf_UBP"/>
</dbReference>
<feature type="domain" description="USP" evidence="7">
    <location>
        <begin position="334"/>
        <end position="843"/>
    </location>
</feature>
<feature type="region of interest" description="Disordered" evidence="6">
    <location>
        <begin position="1486"/>
        <end position="1510"/>
    </location>
</feature>
<dbReference type="CDD" id="cd02667">
    <property type="entry name" value="Peptidase_C19K"/>
    <property type="match status" value="1"/>
</dbReference>
<feature type="region of interest" description="Disordered" evidence="6">
    <location>
        <begin position="2642"/>
        <end position="2673"/>
    </location>
</feature>
<dbReference type="PROSITE" id="PS50235">
    <property type="entry name" value="USP_3"/>
    <property type="match status" value="3"/>
</dbReference>
<feature type="compositionally biased region" description="Polar residues" evidence="6">
    <location>
        <begin position="2642"/>
        <end position="2652"/>
    </location>
</feature>
<feature type="domain" description="USP" evidence="7">
    <location>
        <begin position="1192"/>
        <end position="1827"/>
    </location>
</feature>
<reference evidence="9" key="1">
    <citation type="journal article" date="2013" name="Nat. Commun.">
        <title>Whole-genome sequencing of Oryza brachyantha reveals mechanisms underlying Oryza genome evolution.</title>
        <authorList>
            <person name="Chen J."/>
            <person name="Huang Q."/>
            <person name="Gao D."/>
            <person name="Wang J."/>
            <person name="Lang Y."/>
            <person name="Liu T."/>
            <person name="Li B."/>
            <person name="Bai Z."/>
            <person name="Luis Goicoechea J."/>
            <person name="Liang C."/>
            <person name="Chen C."/>
            <person name="Zhang W."/>
            <person name="Sun S."/>
            <person name="Liao Y."/>
            <person name="Zhang X."/>
            <person name="Yang L."/>
            <person name="Song C."/>
            <person name="Wang M."/>
            <person name="Shi J."/>
            <person name="Liu G."/>
            <person name="Liu J."/>
            <person name="Zhou H."/>
            <person name="Zhou W."/>
            <person name="Yu Q."/>
            <person name="An N."/>
            <person name="Chen Y."/>
            <person name="Cai Q."/>
            <person name="Wang B."/>
            <person name="Liu B."/>
            <person name="Min J."/>
            <person name="Huang Y."/>
            <person name="Wu H."/>
            <person name="Li Z."/>
            <person name="Zhang Y."/>
            <person name="Yin Y."/>
            <person name="Song W."/>
            <person name="Jiang J."/>
            <person name="Jackson S.A."/>
            <person name="Wing R.A."/>
            <person name="Wang J."/>
            <person name="Chen M."/>
        </authorList>
    </citation>
    <scope>NUCLEOTIDE SEQUENCE [LARGE SCALE GENOMIC DNA]</scope>
    <source>
        <strain evidence="9">cv. IRGC 101232</strain>
    </source>
</reference>
<dbReference type="EnsemblPlants" id="OB08G28040.1">
    <property type="protein sequence ID" value="OB08G28040.1"/>
    <property type="gene ID" value="OB08G28040"/>
</dbReference>
<dbReference type="FunFam" id="3.90.70.10:FF:000166">
    <property type="entry name" value="Ubiquitinyl hydrolase 1"/>
    <property type="match status" value="1"/>
</dbReference>
<evidence type="ECO:0000313" key="10">
    <source>
        <dbReference type="Proteomes" id="UP000006038"/>
    </source>
</evidence>
<feature type="region of interest" description="Disordered" evidence="6">
    <location>
        <begin position="1"/>
        <end position="32"/>
    </location>
</feature>
<accession>J3MUM3</accession>
<evidence type="ECO:0000256" key="6">
    <source>
        <dbReference type="SAM" id="MobiDB-lite"/>
    </source>
</evidence>
<dbReference type="GO" id="GO:0004843">
    <property type="term" value="F:cysteine-type deubiquitinase activity"/>
    <property type="evidence" value="ECO:0007669"/>
    <property type="project" value="InterPro"/>
</dbReference>
<dbReference type="GO" id="GO:0016579">
    <property type="term" value="P:protein deubiquitination"/>
    <property type="evidence" value="ECO:0007669"/>
    <property type="project" value="InterPro"/>
</dbReference>
<feature type="region of interest" description="Disordered" evidence="6">
    <location>
        <begin position="841"/>
        <end position="869"/>
    </location>
</feature>
<feature type="domain" description="USP" evidence="7">
    <location>
        <begin position="2272"/>
        <end position="2892"/>
    </location>
</feature>
<evidence type="ECO:0000256" key="4">
    <source>
        <dbReference type="ARBA" id="ARBA00022833"/>
    </source>
</evidence>
<feature type="domain" description="UBP-type" evidence="8">
    <location>
        <begin position="889"/>
        <end position="999"/>
    </location>
</feature>
<dbReference type="OMA" id="EMIEWAC"/>
<evidence type="ECO:0000256" key="3">
    <source>
        <dbReference type="ARBA" id="ARBA00022771"/>
    </source>
</evidence>
<dbReference type="InterPro" id="IPR013083">
    <property type="entry name" value="Znf_RING/FYVE/PHD"/>
</dbReference>
<dbReference type="Pfam" id="PF00443">
    <property type="entry name" value="UCH"/>
    <property type="match status" value="3"/>
</dbReference>
<feature type="compositionally biased region" description="Basic and acidic residues" evidence="6">
    <location>
        <begin position="2725"/>
        <end position="2736"/>
    </location>
</feature>
<feature type="region of interest" description="Disordered" evidence="6">
    <location>
        <begin position="2688"/>
        <end position="2751"/>
    </location>
</feature>
<dbReference type="PROSITE" id="PS00972">
    <property type="entry name" value="USP_1"/>
    <property type="match status" value="3"/>
</dbReference>
<feature type="compositionally biased region" description="Basic and acidic residues" evidence="6">
    <location>
        <begin position="2697"/>
        <end position="2707"/>
    </location>
</feature>
<evidence type="ECO:0000256" key="2">
    <source>
        <dbReference type="ARBA" id="ARBA00022723"/>
    </source>
</evidence>
<dbReference type="SUPFAM" id="SSF57850">
    <property type="entry name" value="RING/U-box"/>
    <property type="match status" value="2"/>
</dbReference>
<dbReference type="Gene3D" id="3.90.70.10">
    <property type="entry name" value="Cysteine proteinases"/>
    <property type="match status" value="6"/>
</dbReference>
<dbReference type="InterPro" id="IPR050164">
    <property type="entry name" value="Peptidase_C19"/>
</dbReference>
<comment type="similarity">
    <text evidence="1">Belongs to the peptidase C19 family.</text>
</comment>
<feature type="region of interest" description="Disordered" evidence="6">
    <location>
        <begin position="1584"/>
        <end position="1604"/>
    </location>
</feature>
<feature type="region of interest" description="Disordered" evidence="6">
    <location>
        <begin position="1837"/>
        <end position="1886"/>
    </location>
</feature>
<feature type="compositionally biased region" description="Basic and acidic residues" evidence="6">
    <location>
        <begin position="1"/>
        <end position="18"/>
    </location>
</feature>
<dbReference type="SUPFAM" id="SSF54001">
    <property type="entry name" value="Cysteine proteinases"/>
    <property type="match status" value="3"/>
</dbReference>
<evidence type="ECO:0000259" key="7">
    <source>
        <dbReference type="PROSITE" id="PS50235"/>
    </source>
</evidence>
<dbReference type="InterPro" id="IPR018200">
    <property type="entry name" value="USP_CS"/>
</dbReference>
<organism evidence="9">
    <name type="scientific">Oryza brachyantha</name>
    <name type="common">malo sina</name>
    <dbReference type="NCBI Taxonomy" id="4533"/>
    <lineage>
        <taxon>Eukaryota</taxon>
        <taxon>Viridiplantae</taxon>
        <taxon>Streptophyta</taxon>
        <taxon>Embryophyta</taxon>
        <taxon>Tracheophyta</taxon>
        <taxon>Spermatophyta</taxon>
        <taxon>Magnoliopsida</taxon>
        <taxon>Liliopsida</taxon>
        <taxon>Poales</taxon>
        <taxon>Poaceae</taxon>
        <taxon>BOP clade</taxon>
        <taxon>Oryzoideae</taxon>
        <taxon>Oryzeae</taxon>
        <taxon>Oryzinae</taxon>
        <taxon>Oryza</taxon>
    </lineage>
</organism>
<dbReference type="eggNOG" id="KOG1873">
    <property type="taxonomic scope" value="Eukaryota"/>
</dbReference>
<keyword evidence="4" id="KW-0862">Zinc</keyword>
<dbReference type="Proteomes" id="UP000006038">
    <property type="component" value="Chromosome 8"/>
</dbReference>
<feature type="domain" description="UBP-type" evidence="8">
    <location>
        <begin position="2130"/>
        <end position="2237"/>
    </location>
</feature>
<reference evidence="9" key="2">
    <citation type="submission" date="2013-04" db="UniProtKB">
        <authorList>
            <consortium name="EnsemblPlants"/>
        </authorList>
    </citation>
    <scope>IDENTIFICATION</scope>
</reference>
<dbReference type="GO" id="GO:0005634">
    <property type="term" value="C:nucleus"/>
    <property type="evidence" value="ECO:0007669"/>
    <property type="project" value="TreeGrafter"/>
</dbReference>
<evidence type="ECO:0000313" key="9">
    <source>
        <dbReference type="EnsemblPlants" id="OB08G28040.1"/>
    </source>
</evidence>
<dbReference type="PANTHER" id="PTHR24006:SF807">
    <property type="entry name" value="OS08G0527100 PROTEIN"/>
    <property type="match status" value="1"/>
</dbReference>
<dbReference type="PANTHER" id="PTHR24006">
    <property type="entry name" value="UBIQUITIN CARBOXYL-TERMINAL HYDROLASE"/>
    <property type="match status" value="1"/>
</dbReference>
<feature type="domain" description="UBP-type" evidence="8">
    <location>
        <begin position="1053"/>
        <end position="1163"/>
    </location>
</feature>
<keyword evidence="3 5" id="KW-0863">Zinc-finger</keyword>
<dbReference type="InterPro" id="IPR028889">
    <property type="entry name" value="USP"/>
</dbReference>
<sequence length="2894" mass="317851">MDNERRTRATARVRDIAKAKGRSPHPRWSAAATEAGSGAAAAAAAALDTSNLWAQAAALTGDGGSIRWCQHVLCEQAVIDVGIELIKTSVDGPMCNAYKCGATEGRNILVCLGCESSFCTGHAIWHARMNQHWVALMYKRPNVAHCFACEDSYFIRSEKPLGAMATVKDDSSIGTIKKDEKGMAIDNEAGGHASAAKEADSGGGDMAVLTNDATPQQCKHAYKRGDIVRVTKRILSRDIAPMCSDSACDTFEGSLILVCLGCEKAFCAEHAGMHAKNTKHWNYLIYQNPHVVSCFVCKGIVFLSVGVDKKEKLADNATADHASGSVIGHAHAIKGIPNLGNTCYLNALLQCLLVLGRLRARMLGLDAPPTGTLGLVLRDLFKDTGSVNNGGDLLDPKNLLKCVQILHPQFRGTCMQDSHEMLCCLRNGLDMEESIMTPSNMQDGDPSAVAPTVFHSIFGGQLSVTKFCKCCSFHSVSHDAFYDLSVPLPEKALAKRVEPPWSTKGLRSQRKRNTEKIHRIAEDGDSQSVALELEDVFLVKRSEPLKVDSTKVEQILQSNDAIHGHFQTHKDKVQGKAVDVLSQKVLYDAATEDSCIPEDLASPPFVSPLREENPLIASGSDVEKNDSTVQPEVSTEAKITTCSVKITSKDKGKVHSSHILYDKVQGINSVASIEECLELHFEAAMMEWTCENCSKVAQKPGNIIGSSECQVEEKQNEQMDRKKGTVQTRLSKLPPVLVIHLKRNLGPHKVIGHVSFQKVLDVGLFMDPSSEDKYNSSYRLVGIIEHQGLGKDAGHFVAYVRKGRPQQSNGSSLWFRASDTKIRKISLEEVLKLPDVMDEEKRARTGDTAGSPRKCRRLERPAGETEADSGGGGATLFALMKFSGDRRVRRCQHVSCGQDDIVLTTILIKTCDDTPKCSAPECDNTDRGGRKITVCLSCESRICDIHGKWHAQNNQHWIALVYERPNVAYCFACEECYFITDTFWEKMVSEDVVFSDIDEKGEKGMSRMTVDDEADSYAPMVTVAIVGDGTKVELDVRNPCKQASELVSDGSIQRCPHVLCDQDDIDVVITMIKYCDVAPICNDYMCGNIEKRNIMVCLGCEKLLCINHAYSHAWSKQNQHWVALVYDKPYALFCFACEEFYFISNEEFLRRIEDDKDDFIISTREKGEGMKVDNEVGGHSSGSVIGHAYPIKGIPNLGNTCYLNALVQCLLVLGRLRARMLGPDAPLTGPGLVLRDLFEDTVSVNNAGDLLDPTKLLACVRMMNSGFVGTSMQDSHEALCHLRDGLDRDERIKKLSNVQDDAPSAVAPTVIDSIFGGQISVTRSCQRCSFRSVSCDVFHDLSVPLPLMKSPAKSVGLPLCTKGCRSQRKTHINLLPAIQKLKSDIAMARKIAERGDSQSPASELEDVVMVKASEPLKADSTKVEQISQSKDTAHGPLRTQKDKVQGRAVDVIPQKVLYDVKVGVMDATRADLRILEDIILPPSVSSLREEGAPVSSGDGEKSDSAQSVVSTEANMTTSLAKVTTEDKGKAESRDIVYDRAQDSNSLASMEEFLKLYFEAEMIEWACENCSKVAEKPGIIPSIKEDASVGDQSEESEKIESHGSDSQLQVILTMDSITKVTTPGTISGEQELASDNIRNKNSECHECVQEVVPNWAPSEKQSKLLSGHDQNAITRDEGRAEQVKLGHSACQVEENQNEQRDKKEGAIQTRLIRKLPPVLTIHLVRSLGPHKVIGHVSFKEILDVGLFMDPSSEDRDNSSYRLVGVVEHQGSGVDTGHFVAYVRPSHQQHSSGSSSWFCASDANIREISLEEVLKFVWGYGLTEFLACVVAVPDVMDEEKRARKGDTSPAGSPRKSPRLGRPAAATGAGSGGGGAAPQEGGNPCDELNDPNAASLGELLFYLVSPPLWGLWIHARFMDFTRVPAISDVMDEEKRARPADAEEATPLDVSDWWEKAAALTLLGFSGAGGARRCRHVLCDHDEVDLAITLIKTCYGTPKCGAPKCGNSEGKEIAVCLDCESRFCTRHGKRHAWNSQHWVALVYDRPNMAYCFACEECYFIRTDGFGEEMSVEDDELFLIGIHKKGEKGMTVDNEAGGLASMVTVPVAGGGIKTELDVSNLWKQVAALVSDGSIHCCPHVFCKEDDIDVAITMIKSCDEAPRCDSYMCDTTEKRNIMVCLGCESRFCIKHAYSHSWREQKEHWIALVYERPNVVYCFACEKCYFIRTDNFGEQMAVNDGEDAVVIDIHKEGEKGMTVDKEAGGHASGSVIRRACPIKGIPNRGNTCYVNALVQCLLVLERLRAAMLGPDAPKGIIGNTLRYLFEDADNVNNTGLLDPTQLLACLRMLNSGFVGTSMQDSHEVLCCLRDGLDREESIMKPSNIQDGAPSAVDPSVINSTFGSQISITRSCKRCSFRSVSCDVFHDLSVPLPSKTFSVESPPWTNKGHRSQRKIRINLFPAIEKQKRDNEKTCKIAERGDSQSPASELEDVVMVKESEPLKVDSSQVEQISQSKDAVKVVDVHPQEVLYDVKVEIADATAAESCIPEDLAPPLPPLVSLVREDNARIETGSDVDKNDIVVQPEVSTEEVTTEYKGKTKWDVIYDKAQDINSLASIEECLKLHFEAEMIEWACGNCSKVGEQNEQSEKISCQSEQSSNLNRLEVERTSSSSEFHGSDSQHQAMLTVDSITKGISGKQDLASDDIDDKKSECHEGVQEGTPSCAPADQNVSTQDEDKGKQVKLDHSAQQVEENQNDQKDKNDGAIQTCLIRKLSPVLVIHLIRSLLGPHKVIGHVRFKEILDMGLFMDPRSKQGDNVNDSAVFYGKSSEDKANSSYRLVGVVEHLGQGNDAGHFVAYVRPSHPEQTSGSSSWFRASDENIREISLEEVLKCEAYLLFYERMED</sequence>
<dbReference type="PROSITE" id="PS00973">
    <property type="entry name" value="USP_2"/>
    <property type="match status" value="3"/>
</dbReference>
<dbReference type="InterPro" id="IPR038765">
    <property type="entry name" value="Papain-like_cys_pep_sf"/>
</dbReference>
<feature type="domain" description="UBP-type" evidence="8">
    <location>
        <begin position="67"/>
        <end position="172"/>
    </location>
</feature>
<dbReference type="Gramene" id="OB08G28040.1">
    <property type="protein sequence ID" value="OB08G28040.1"/>
    <property type="gene ID" value="OB08G28040"/>
</dbReference>
<feature type="compositionally biased region" description="Polar residues" evidence="6">
    <location>
        <begin position="2659"/>
        <end position="2673"/>
    </location>
</feature>
<evidence type="ECO:0000259" key="8">
    <source>
        <dbReference type="PROSITE" id="PS50271"/>
    </source>
</evidence>
<dbReference type="InterPro" id="IPR001394">
    <property type="entry name" value="Peptidase_C19_UCH"/>
</dbReference>
<dbReference type="GO" id="GO:0005829">
    <property type="term" value="C:cytosol"/>
    <property type="evidence" value="ECO:0007669"/>
    <property type="project" value="TreeGrafter"/>
</dbReference>
<feature type="region of interest" description="Disordered" evidence="6">
    <location>
        <begin position="1419"/>
        <end position="1442"/>
    </location>
</feature>
<keyword evidence="10" id="KW-1185">Reference proteome</keyword>
<evidence type="ECO:0000256" key="5">
    <source>
        <dbReference type="PROSITE-ProRule" id="PRU00502"/>
    </source>
</evidence>
<dbReference type="GO" id="GO:0008270">
    <property type="term" value="F:zinc ion binding"/>
    <property type="evidence" value="ECO:0007669"/>
    <property type="project" value="UniProtKB-KW"/>
</dbReference>
<dbReference type="HOGENOM" id="CLU_000436_0_0_1"/>
<dbReference type="PROSITE" id="PS50271">
    <property type="entry name" value="ZF_UBP"/>
    <property type="match status" value="4"/>
</dbReference>
<dbReference type="Gene3D" id="3.30.40.10">
    <property type="entry name" value="Zinc/RING finger domain, C3HC4 (zinc finger)"/>
    <property type="match status" value="6"/>
</dbReference>
<protein>
    <submittedName>
        <fullName evidence="9">Ubiquitinyl hydrolase 1</fullName>
    </submittedName>
</protein>
<proteinExistence type="inferred from homology"/>
<evidence type="ECO:0000256" key="1">
    <source>
        <dbReference type="ARBA" id="ARBA00009085"/>
    </source>
</evidence>
<keyword evidence="2" id="KW-0479">Metal-binding</keyword>
<name>J3MUM3_ORYBR</name>